<dbReference type="InterPro" id="IPR001173">
    <property type="entry name" value="Glyco_trans_2-like"/>
</dbReference>
<dbReference type="InterPro" id="IPR031042">
    <property type="entry name" value="Glyco_TIGR04440"/>
</dbReference>
<dbReference type="EMBL" id="JAOWKX010000006">
    <property type="protein sequence ID" value="MCV2885446.1"/>
    <property type="molecule type" value="Genomic_DNA"/>
</dbReference>
<dbReference type="Gene3D" id="3.40.50.720">
    <property type="entry name" value="NAD(P)-binding Rossmann-like Domain"/>
    <property type="match status" value="1"/>
</dbReference>
<feature type="domain" description="Glycosyltransferase 2-like" evidence="1">
    <location>
        <begin position="11"/>
        <end position="124"/>
    </location>
</feature>
<dbReference type="InterPro" id="IPR029044">
    <property type="entry name" value="Nucleotide-diphossugar_trans"/>
</dbReference>
<name>A0ABT3A9U4_9ALTE</name>
<dbReference type="RefSeq" id="WP_263712738.1">
    <property type="nucleotide sequence ID" value="NZ_JAOWKX010000006.1"/>
</dbReference>
<dbReference type="NCBIfam" id="TIGR04440">
    <property type="entry name" value="glyco_TIGR04440"/>
    <property type="match status" value="1"/>
</dbReference>
<comment type="caution">
    <text evidence="2">The sequence shown here is derived from an EMBL/GenBank/DDBJ whole genome shotgun (WGS) entry which is preliminary data.</text>
</comment>
<evidence type="ECO:0000259" key="1">
    <source>
        <dbReference type="Pfam" id="PF00535"/>
    </source>
</evidence>
<gene>
    <name evidence="2" type="ORF">OE749_12145</name>
</gene>
<dbReference type="SUPFAM" id="SSF53448">
    <property type="entry name" value="Nucleotide-diphospho-sugar transferases"/>
    <property type="match status" value="1"/>
</dbReference>
<evidence type="ECO:0000313" key="2">
    <source>
        <dbReference type="EMBL" id="MCV2885446.1"/>
    </source>
</evidence>
<keyword evidence="3" id="KW-1185">Reference proteome</keyword>
<dbReference type="Proteomes" id="UP001652504">
    <property type="component" value="Unassembled WGS sequence"/>
</dbReference>
<dbReference type="Gene3D" id="3.90.550.10">
    <property type="entry name" value="Spore Coat Polysaccharide Biosynthesis Protein SpsA, Chain A"/>
    <property type="match status" value="1"/>
</dbReference>
<sequence>MKYAPELESLTIVIVTYQRHAFLKRQLDLLVNYNLNIVIIDGSENAFEYKFNDRIRYVHSPQTSMYDRMAMGFSKVDTAYTLSLADDDFVIIPALVKAIRFLDANCDYASYQGRVFAFNNYFPKSGIEYYEVGLNARDFSCEQDNLEARVCAFFQNYMHCVYSLQRSHVWKDLSCYVLPVLSEFEFAHCFRPAMFEFFCSFYLLVQGKHKVTDIEWLLRENIPVSSSRVDEADLNQKSLLSKGSEVFRVFANVLNNRASEYHISNALVEKAFIYYLDCHMPQGSTPTSQRYPDLNYFLKTLCSSVNITSEFESIDAHIQRHTESTNRWIQGRINSIESIYGCGWIESMKTRLAPQLDNRESLVIFGAGQHTKALLELGLFDDMTVSLTDNNASLWGSDLYGMRVISPKEITQYSDTVLISSQAYEREIATQLMQDVNEITLIKCYGTESE</sequence>
<evidence type="ECO:0000313" key="3">
    <source>
        <dbReference type="Proteomes" id="UP001652504"/>
    </source>
</evidence>
<dbReference type="Pfam" id="PF00535">
    <property type="entry name" value="Glycos_transf_2"/>
    <property type="match status" value="1"/>
</dbReference>
<accession>A0ABT3A9U4</accession>
<protein>
    <submittedName>
        <fullName evidence="2">TIGR00180 family glycosyltransferase</fullName>
    </submittedName>
</protein>
<proteinExistence type="predicted"/>
<reference evidence="2 3" key="1">
    <citation type="submission" date="2022-10" db="EMBL/GenBank/DDBJ databases">
        <title>Aestuariibacter sp. AA17 isolated from Montipora capitata coral fragment.</title>
        <authorList>
            <person name="Emsley S.A."/>
            <person name="Pfannmuller K.M."/>
            <person name="Loughran R.M."/>
            <person name="Shlafstein M."/>
            <person name="Papke E."/>
            <person name="Saw J.H."/>
            <person name="Ushijima B."/>
            <person name="Videau P."/>
        </authorList>
    </citation>
    <scope>NUCLEOTIDE SEQUENCE [LARGE SCALE GENOMIC DNA]</scope>
    <source>
        <strain evidence="2 3">AA17</strain>
    </source>
</reference>
<organism evidence="2 3">
    <name type="scientific">Fluctibacter corallii</name>
    <dbReference type="NCBI Taxonomy" id="2984329"/>
    <lineage>
        <taxon>Bacteria</taxon>
        <taxon>Pseudomonadati</taxon>
        <taxon>Pseudomonadota</taxon>
        <taxon>Gammaproteobacteria</taxon>
        <taxon>Alteromonadales</taxon>
        <taxon>Alteromonadaceae</taxon>
        <taxon>Fluctibacter</taxon>
    </lineage>
</organism>